<evidence type="ECO:0000313" key="3">
    <source>
        <dbReference type="Proteomes" id="UP000766486"/>
    </source>
</evidence>
<dbReference type="Pfam" id="PF20183">
    <property type="entry name" value="DUF6546"/>
    <property type="match status" value="1"/>
</dbReference>
<feature type="domain" description="DUF6546" evidence="1">
    <location>
        <begin position="15"/>
        <end position="90"/>
    </location>
</feature>
<reference evidence="2 3" key="1">
    <citation type="submission" date="2019-06" db="EMBL/GenBank/DDBJ databases">
        <authorList>
            <person name="Broberg M."/>
        </authorList>
    </citation>
    <scope>NUCLEOTIDE SEQUENCE [LARGE SCALE GENOMIC DNA]</scope>
</reference>
<dbReference type="EMBL" id="CABFNS010000837">
    <property type="protein sequence ID" value="VUC31883.1"/>
    <property type="molecule type" value="Genomic_DNA"/>
</dbReference>
<evidence type="ECO:0000259" key="1">
    <source>
        <dbReference type="Pfam" id="PF20183"/>
    </source>
</evidence>
<accession>A0ABY6UPW7</accession>
<evidence type="ECO:0000313" key="2">
    <source>
        <dbReference type="EMBL" id="VUC31883.1"/>
    </source>
</evidence>
<protein>
    <recommendedName>
        <fullName evidence="1">DUF6546 domain-containing protein</fullName>
    </recommendedName>
</protein>
<sequence length="125" mass="14464">MDTIEQSVELLPACPDLRVMELWGCRGYDGLIFRFKVDPEARRASITWSSCRSHNPSLSRAVEKSWLDATAIVGEHPLAIRNETIDETELAMRFNHDYHEWCEGGTLNVWFCHLRSKDLVHLSYD</sequence>
<organism evidence="2 3">
    <name type="scientific">Bionectria ochroleuca</name>
    <name type="common">Gliocladium roseum</name>
    <dbReference type="NCBI Taxonomy" id="29856"/>
    <lineage>
        <taxon>Eukaryota</taxon>
        <taxon>Fungi</taxon>
        <taxon>Dikarya</taxon>
        <taxon>Ascomycota</taxon>
        <taxon>Pezizomycotina</taxon>
        <taxon>Sordariomycetes</taxon>
        <taxon>Hypocreomycetidae</taxon>
        <taxon>Hypocreales</taxon>
        <taxon>Bionectriaceae</taxon>
        <taxon>Clonostachys</taxon>
    </lineage>
</organism>
<dbReference type="InterPro" id="IPR046676">
    <property type="entry name" value="DUF6546"/>
</dbReference>
<dbReference type="Proteomes" id="UP000766486">
    <property type="component" value="Unassembled WGS sequence"/>
</dbReference>
<proteinExistence type="predicted"/>
<name>A0ABY6UPW7_BIOOC</name>
<keyword evidence="3" id="KW-1185">Reference proteome</keyword>
<comment type="caution">
    <text evidence="2">The sequence shown here is derived from an EMBL/GenBank/DDBJ whole genome shotgun (WGS) entry which is preliminary data.</text>
</comment>
<gene>
    <name evidence="2" type="ORF">CLO192961_LOCUS315737</name>
</gene>